<sequence>MAPGLDERLVIEVPGELVGKLDDVVDLLGFRSREEFA</sequence>
<dbReference type="AlphaFoldDB" id="X1W2F5"/>
<proteinExistence type="predicted"/>
<accession>X1W2F5</accession>
<evidence type="ECO:0000313" key="1">
    <source>
        <dbReference type="EMBL" id="GAJ23615.1"/>
    </source>
</evidence>
<gene>
    <name evidence="1" type="ORF">S12H4_57557</name>
</gene>
<comment type="caution">
    <text evidence="1">The sequence shown here is derived from an EMBL/GenBank/DDBJ whole genome shotgun (WGS) entry which is preliminary data.</text>
</comment>
<dbReference type="EMBL" id="BARW01037245">
    <property type="protein sequence ID" value="GAJ23615.1"/>
    <property type="molecule type" value="Genomic_DNA"/>
</dbReference>
<reference evidence="1" key="1">
    <citation type="journal article" date="2014" name="Front. Microbiol.">
        <title>High frequency of phylogenetically diverse reductive dehalogenase-homologous genes in deep subseafloor sedimentary metagenomes.</title>
        <authorList>
            <person name="Kawai M."/>
            <person name="Futagami T."/>
            <person name="Toyoda A."/>
            <person name="Takaki Y."/>
            <person name="Nishi S."/>
            <person name="Hori S."/>
            <person name="Arai W."/>
            <person name="Tsubouchi T."/>
            <person name="Morono Y."/>
            <person name="Uchiyama I."/>
            <person name="Ito T."/>
            <person name="Fujiyama A."/>
            <person name="Inagaki F."/>
            <person name="Takami H."/>
        </authorList>
    </citation>
    <scope>NUCLEOTIDE SEQUENCE</scope>
    <source>
        <strain evidence="1">Expedition CK06-06</strain>
    </source>
</reference>
<protein>
    <submittedName>
        <fullName evidence="1">Uncharacterized protein</fullName>
    </submittedName>
</protein>
<feature type="non-terminal residue" evidence="1">
    <location>
        <position position="37"/>
    </location>
</feature>
<name>X1W2F5_9ZZZZ</name>
<organism evidence="1">
    <name type="scientific">marine sediment metagenome</name>
    <dbReference type="NCBI Taxonomy" id="412755"/>
    <lineage>
        <taxon>unclassified sequences</taxon>
        <taxon>metagenomes</taxon>
        <taxon>ecological metagenomes</taxon>
    </lineage>
</organism>